<evidence type="ECO:0000259" key="2">
    <source>
        <dbReference type="Pfam" id="PF13185"/>
    </source>
</evidence>
<dbReference type="OrthoDB" id="8251911at2"/>
<comment type="caution">
    <text evidence="3">The sequence shown here is derived from an EMBL/GenBank/DDBJ whole genome shotgun (WGS) entry which is preliminary data.</text>
</comment>
<dbReference type="AlphaFoldDB" id="A0A418VQT8"/>
<dbReference type="Pfam" id="PF13185">
    <property type="entry name" value="GAF_2"/>
    <property type="match status" value="1"/>
</dbReference>
<reference evidence="3 4" key="1">
    <citation type="submission" date="2018-09" db="EMBL/GenBank/DDBJ databases">
        <title>Draft genome sequence of Rhodopseudomonas palustris 2.1.18.</title>
        <authorList>
            <person name="Robertson S.L."/>
            <person name="Meyer T.E."/>
            <person name="Kyndt J.A."/>
        </authorList>
    </citation>
    <scope>NUCLEOTIDE SEQUENCE [LARGE SCALE GENOMIC DNA]</scope>
    <source>
        <strain evidence="3 4">2.1.18</strain>
    </source>
</reference>
<feature type="region of interest" description="Disordered" evidence="1">
    <location>
        <begin position="169"/>
        <end position="195"/>
    </location>
</feature>
<evidence type="ECO:0000313" key="4">
    <source>
        <dbReference type="Proteomes" id="UP000285523"/>
    </source>
</evidence>
<evidence type="ECO:0000256" key="1">
    <source>
        <dbReference type="SAM" id="MobiDB-lite"/>
    </source>
</evidence>
<evidence type="ECO:0000313" key="3">
    <source>
        <dbReference type="EMBL" id="RJF78716.1"/>
    </source>
</evidence>
<feature type="domain" description="GAF" evidence="2">
    <location>
        <begin position="26"/>
        <end position="149"/>
    </location>
</feature>
<dbReference type="InterPro" id="IPR029016">
    <property type="entry name" value="GAF-like_dom_sf"/>
</dbReference>
<accession>A0A418VQT8</accession>
<dbReference type="SUPFAM" id="SSF55781">
    <property type="entry name" value="GAF domain-like"/>
    <property type="match status" value="1"/>
</dbReference>
<gene>
    <name evidence="3" type="ORF">D4Q52_00695</name>
</gene>
<dbReference type="Gene3D" id="3.30.450.40">
    <property type="match status" value="1"/>
</dbReference>
<name>A0A418VQT8_RHOPL</name>
<proteinExistence type="predicted"/>
<dbReference type="EMBL" id="QYYD01000001">
    <property type="protein sequence ID" value="RJF78716.1"/>
    <property type="molecule type" value="Genomic_DNA"/>
</dbReference>
<protein>
    <submittedName>
        <fullName evidence="3">GAF domain-containing protein</fullName>
    </submittedName>
</protein>
<dbReference type="InterPro" id="IPR003018">
    <property type="entry name" value="GAF"/>
</dbReference>
<organism evidence="3 4">
    <name type="scientific">Rhodopseudomonas palustris</name>
    <dbReference type="NCBI Taxonomy" id="1076"/>
    <lineage>
        <taxon>Bacteria</taxon>
        <taxon>Pseudomonadati</taxon>
        <taxon>Pseudomonadota</taxon>
        <taxon>Alphaproteobacteria</taxon>
        <taxon>Hyphomicrobiales</taxon>
        <taxon>Nitrobacteraceae</taxon>
        <taxon>Rhodopseudomonas</taxon>
    </lineage>
</organism>
<sequence length="195" mass="21374">MRSAGGREIDAVLQRLRNSEDVGAELLRVLDIAIGLTCADLGTLQRFDERADCLTIVASRGFSREALGFFGIVRRDSSTSCAAALTRRMSIFVADISTNYLYVGTRQLDALRASGISAVHSAPLISSNGSLWGVFSTHFREPQIESQFDESPLNRFALKVANSLTQRDGSALGEHLRGRPVSERCQSGEARWRQP</sequence>
<dbReference type="Proteomes" id="UP000285523">
    <property type="component" value="Unassembled WGS sequence"/>
</dbReference>